<dbReference type="GO" id="GO:0005829">
    <property type="term" value="C:cytosol"/>
    <property type="evidence" value="ECO:0007669"/>
    <property type="project" value="TreeGrafter"/>
</dbReference>
<dbReference type="GO" id="GO:0032993">
    <property type="term" value="C:protein-DNA complex"/>
    <property type="evidence" value="ECO:0007669"/>
    <property type="project" value="TreeGrafter"/>
</dbReference>
<comment type="caution">
    <text evidence="8">The sequence shown here is derived from an EMBL/GenBank/DDBJ whole genome shotgun (WGS) entry which is preliminary data.</text>
</comment>
<evidence type="ECO:0000259" key="6">
    <source>
        <dbReference type="PROSITE" id="PS50110"/>
    </source>
</evidence>
<proteinExistence type="predicted"/>
<dbReference type="GO" id="GO:0000976">
    <property type="term" value="F:transcription cis-regulatory region binding"/>
    <property type="evidence" value="ECO:0007669"/>
    <property type="project" value="TreeGrafter"/>
</dbReference>
<dbReference type="Gene3D" id="6.10.250.690">
    <property type="match status" value="1"/>
</dbReference>
<dbReference type="InterPro" id="IPR001867">
    <property type="entry name" value="OmpR/PhoB-type_DNA-bd"/>
</dbReference>
<keyword evidence="2 5" id="KW-0238">DNA-binding</keyword>
<evidence type="ECO:0000256" key="2">
    <source>
        <dbReference type="ARBA" id="ARBA00023125"/>
    </source>
</evidence>
<dbReference type="PROSITE" id="PS51755">
    <property type="entry name" value="OMPR_PHOB"/>
    <property type="match status" value="1"/>
</dbReference>
<dbReference type="SMART" id="SM00448">
    <property type="entry name" value="REC"/>
    <property type="match status" value="1"/>
</dbReference>
<keyword evidence="4" id="KW-0597">Phosphoprotein</keyword>
<dbReference type="GO" id="GO:0000156">
    <property type="term" value="F:phosphorelay response regulator activity"/>
    <property type="evidence" value="ECO:0007669"/>
    <property type="project" value="TreeGrafter"/>
</dbReference>
<organism evidence="8 9">
    <name type="scientific">Solimicrobium silvestre</name>
    <dbReference type="NCBI Taxonomy" id="2099400"/>
    <lineage>
        <taxon>Bacteria</taxon>
        <taxon>Pseudomonadati</taxon>
        <taxon>Pseudomonadota</taxon>
        <taxon>Betaproteobacteria</taxon>
        <taxon>Burkholderiales</taxon>
        <taxon>Oxalobacteraceae</taxon>
        <taxon>Solimicrobium</taxon>
    </lineage>
</organism>
<name>A0A2S9GWP4_9BURK</name>
<dbReference type="SUPFAM" id="SSF52172">
    <property type="entry name" value="CheY-like"/>
    <property type="match status" value="1"/>
</dbReference>
<feature type="DNA-binding region" description="OmpR/PhoB-type" evidence="5">
    <location>
        <begin position="124"/>
        <end position="218"/>
    </location>
</feature>
<keyword evidence="9" id="KW-1185">Reference proteome</keyword>
<feature type="domain" description="Response regulatory" evidence="6">
    <location>
        <begin position="2"/>
        <end position="116"/>
    </location>
</feature>
<dbReference type="Gene3D" id="1.10.10.10">
    <property type="entry name" value="Winged helix-like DNA-binding domain superfamily/Winged helix DNA-binding domain"/>
    <property type="match status" value="1"/>
</dbReference>
<evidence type="ECO:0000256" key="4">
    <source>
        <dbReference type="PROSITE-ProRule" id="PRU00169"/>
    </source>
</evidence>
<dbReference type="OrthoDB" id="9802426at2"/>
<evidence type="ECO:0000313" key="8">
    <source>
        <dbReference type="EMBL" id="PRC92139.1"/>
    </source>
</evidence>
<dbReference type="InterPro" id="IPR011006">
    <property type="entry name" value="CheY-like_superfamily"/>
</dbReference>
<reference evidence="8 9" key="1">
    <citation type="submission" date="2018-02" db="EMBL/GenBank/DDBJ databases">
        <title>Solimicrobium silvestre gen. nov., sp. nov., isolated from alpine forest soil.</title>
        <authorList>
            <person name="Margesin R."/>
            <person name="Albuquerque L."/>
            <person name="Zhang D.-C."/>
            <person name="Froufe H.J.C."/>
            <person name="Severino R."/>
            <person name="Roxo I."/>
            <person name="Egas C."/>
            <person name="Da Costa M.S."/>
        </authorList>
    </citation>
    <scope>NUCLEOTIDE SEQUENCE [LARGE SCALE GENOMIC DNA]</scope>
    <source>
        <strain evidence="8 9">S20-91</strain>
    </source>
</reference>
<dbReference type="Pfam" id="PF00072">
    <property type="entry name" value="Response_reg"/>
    <property type="match status" value="1"/>
</dbReference>
<evidence type="ECO:0000256" key="5">
    <source>
        <dbReference type="PROSITE-ProRule" id="PRU01091"/>
    </source>
</evidence>
<evidence type="ECO:0000313" key="9">
    <source>
        <dbReference type="Proteomes" id="UP000237839"/>
    </source>
</evidence>
<sequence length="218" mass="24245">MHILIVEDDIDLGFALQKALKTNGLSSEWVRRVDHAPRSFESAPFDCILLDLCLPGGAGLDLLKLWRDDGIVIPIIVITARSALDDRLAGLDSGADDYLVKPFATAELISRIYAVQRRYVRQASDIWSVGDIEIEPRKYLARLNGTLLDLSPREFRLILELAREPGVVMPKGELSQRLEPLGDPVDFSAIEVHISNLRRKIGAHRIQTVHGVGYTLAS</sequence>
<keyword evidence="1" id="KW-0805">Transcription regulation</keyword>
<dbReference type="InterPro" id="IPR036388">
    <property type="entry name" value="WH-like_DNA-bd_sf"/>
</dbReference>
<dbReference type="RefSeq" id="WP_105532805.1">
    <property type="nucleotide sequence ID" value="NZ_PUGF01000015.1"/>
</dbReference>
<dbReference type="CDD" id="cd00383">
    <property type="entry name" value="trans_reg_C"/>
    <property type="match status" value="1"/>
</dbReference>
<feature type="modified residue" description="4-aspartylphosphate" evidence="4">
    <location>
        <position position="51"/>
    </location>
</feature>
<dbReference type="PANTHER" id="PTHR48111">
    <property type="entry name" value="REGULATOR OF RPOS"/>
    <property type="match status" value="1"/>
</dbReference>
<dbReference type="InterPro" id="IPR001789">
    <property type="entry name" value="Sig_transdc_resp-reg_receiver"/>
</dbReference>
<dbReference type="AlphaFoldDB" id="A0A2S9GWP4"/>
<dbReference type="Pfam" id="PF00486">
    <property type="entry name" value="Trans_reg_C"/>
    <property type="match status" value="1"/>
</dbReference>
<dbReference type="InterPro" id="IPR039420">
    <property type="entry name" value="WalR-like"/>
</dbReference>
<dbReference type="PANTHER" id="PTHR48111:SF67">
    <property type="entry name" value="TRANSCRIPTIONAL REGULATORY PROTEIN TCTD"/>
    <property type="match status" value="1"/>
</dbReference>
<protein>
    <submittedName>
        <fullName evidence="8">Response regulators consisting of a CheY-like receiver domain and a winged-helix DNA-binding domain</fullName>
    </submittedName>
</protein>
<dbReference type="SMART" id="SM00862">
    <property type="entry name" value="Trans_reg_C"/>
    <property type="match status" value="1"/>
</dbReference>
<dbReference type="Gene3D" id="3.40.50.2300">
    <property type="match status" value="1"/>
</dbReference>
<keyword evidence="3" id="KW-0804">Transcription</keyword>
<dbReference type="GO" id="GO:0006355">
    <property type="term" value="P:regulation of DNA-templated transcription"/>
    <property type="evidence" value="ECO:0007669"/>
    <property type="project" value="InterPro"/>
</dbReference>
<accession>A0A2S9GWP4</accession>
<dbReference type="Proteomes" id="UP000237839">
    <property type="component" value="Unassembled WGS sequence"/>
</dbReference>
<gene>
    <name evidence="8" type="ORF">S2091_3055</name>
</gene>
<evidence type="ECO:0000259" key="7">
    <source>
        <dbReference type="PROSITE" id="PS51755"/>
    </source>
</evidence>
<feature type="domain" description="OmpR/PhoB-type" evidence="7">
    <location>
        <begin position="124"/>
        <end position="218"/>
    </location>
</feature>
<evidence type="ECO:0000256" key="3">
    <source>
        <dbReference type="ARBA" id="ARBA00023163"/>
    </source>
</evidence>
<dbReference type="PROSITE" id="PS50110">
    <property type="entry name" value="RESPONSE_REGULATORY"/>
    <property type="match status" value="1"/>
</dbReference>
<dbReference type="EMBL" id="PUGF01000015">
    <property type="protein sequence ID" value="PRC92139.1"/>
    <property type="molecule type" value="Genomic_DNA"/>
</dbReference>
<evidence type="ECO:0000256" key="1">
    <source>
        <dbReference type="ARBA" id="ARBA00023015"/>
    </source>
</evidence>